<evidence type="ECO:0000256" key="1">
    <source>
        <dbReference type="ARBA" id="ARBA00004442"/>
    </source>
</evidence>
<dbReference type="AlphaFoldDB" id="A0A829HLD9"/>
<dbReference type="PRINTS" id="PR01021">
    <property type="entry name" value="OMPADOMAIN"/>
</dbReference>
<keyword evidence="8" id="KW-1185">Reference proteome</keyword>
<comment type="subcellular location">
    <subcellularLocation>
        <location evidence="1">Cell outer membrane</location>
    </subcellularLocation>
</comment>
<dbReference type="PROSITE" id="PS51123">
    <property type="entry name" value="OMPA_2"/>
    <property type="match status" value="1"/>
</dbReference>
<feature type="transmembrane region" description="Helical" evidence="5">
    <location>
        <begin position="128"/>
        <end position="148"/>
    </location>
</feature>
<dbReference type="Gene3D" id="3.30.1330.60">
    <property type="entry name" value="OmpA-like domain"/>
    <property type="match status" value="1"/>
</dbReference>
<dbReference type="RefSeq" id="WP_016542178.1">
    <property type="nucleotide sequence ID" value="NZ_ASQH01000015.1"/>
</dbReference>
<dbReference type="Proteomes" id="UP000014523">
    <property type="component" value="Unassembled WGS sequence"/>
</dbReference>
<evidence type="ECO:0000313" key="8">
    <source>
        <dbReference type="Proteomes" id="UP000014523"/>
    </source>
</evidence>
<evidence type="ECO:0000256" key="5">
    <source>
        <dbReference type="SAM" id="Phobius"/>
    </source>
</evidence>
<gene>
    <name evidence="7" type="ORF">F957_00221</name>
</gene>
<dbReference type="CDD" id="cd07185">
    <property type="entry name" value="OmpA_C-like"/>
    <property type="match status" value="1"/>
</dbReference>
<evidence type="ECO:0000313" key="7">
    <source>
        <dbReference type="EMBL" id="EPF93425.1"/>
    </source>
</evidence>
<reference evidence="7 8" key="1">
    <citation type="submission" date="2013-06" db="EMBL/GenBank/DDBJ databases">
        <title>The Genome Sequence of Acinetobacter gyllenbergii CIP 110306.</title>
        <authorList>
            <consortium name="The Broad Institute Genome Sequencing Platform"/>
            <consortium name="The Broad Institute Genome Sequencing Center for Infectious Disease"/>
            <person name="Cerqueira G."/>
            <person name="Feldgarden M."/>
            <person name="Courvalin P."/>
            <person name="Perichon B."/>
            <person name="Grillot-Courvalin C."/>
            <person name="Clermont D."/>
            <person name="Rocha E."/>
            <person name="Yoon E.-J."/>
            <person name="Nemec A."/>
            <person name="Young S.K."/>
            <person name="Zeng Q."/>
            <person name="Gargeya S."/>
            <person name="Fitzgerald M."/>
            <person name="Abouelleil A."/>
            <person name="Alvarado L."/>
            <person name="Berlin A.M."/>
            <person name="Chapman S.B."/>
            <person name="Dewar J."/>
            <person name="Goldberg J."/>
            <person name="Griggs A."/>
            <person name="Gujja S."/>
            <person name="Hansen M."/>
            <person name="Howarth C."/>
            <person name="Imamovic A."/>
            <person name="Larimer J."/>
            <person name="McCowan C."/>
            <person name="Murphy C."/>
            <person name="Pearson M."/>
            <person name="Priest M."/>
            <person name="Roberts A."/>
            <person name="Saif S."/>
            <person name="Shea T."/>
            <person name="Sykes S."/>
            <person name="Wortman J."/>
            <person name="Nusbaum C."/>
            <person name="Birren B."/>
        </authorList>
    </citation>
    <scope>NUCLEOTIDE SEQUENCE [LARGE SCALE GENOMIC DNA]</scope>
    <source>
        <strain evidence="7 8">CIP 110306</strain>
    </source>
</reference>
<feature type="domain" description="OmpA-like" evidence="6">
    <location>
        <begin position="360"/>
        <end position="475"/>
    </location>
</feature>
<protein>
    <recommendedName>
        <fullName evidence="6">OmpA-like domain-containing protein</fullName>
    </recommendedName>
</protein>
<dbReference type="InterPro" id="IPR006664">
    <property type="entry name" value="OMP_bac"/>
</dbReference>
<dbReference type="PRINTS" id="PR01023">
    <property type="entry name" value="NAFLGMOTY"/>
</dbReference>
<dbReference type="SUPFAM" id="SSF103088">
    <property type="entry name" value="OmpA-like"/>
    <property type="match status" value="1"/>
</dbReference>
<evidence type="ECO:0000256" key="2">
    <source>
        <dbReference type="ARBA" id="ARBA00023136"/>
    </source>
</evidence>
<dbReference type="EMBL" id="ATGG01000003">
    <property type="protein sequence ID" value="EPF93425.1"/>
    <property type="molecule type" value="Genomic_DNA"/>
</dbReference>
<dbReference type="Pfam" id="PF00691">
    <property type="entry name" value="OmpA"/>
    <property type="match status" value="1"/>
</dbReference>
<accession>A0A829HLD9</accession>
<feature type="transmembrane region" description="Helical" evidence="5">
    <location>
        <begin position="168"/>
        <end position="186"/>
    </location>
</feature>
<dbReference type="InterPro" id="IPR050330">
    <property type="entry name" value="Bact_OuterMem_StrucFunc"/>
</dbReference>
<dbReference type="InterPro" id="IPR006665">
    <property type="entry name" value="OmpA-like"/>
</dbReference>
<dbReference type="PANTHER" id="PTHR30329">
    <property type="entry name" value="STATOR ELEMENT OF FLAGELLAR MOTOR COMPLEX"/>
    <property type="match status" value="1"/>
</dbReference>
<dbReference type="InterPro" id="IPR036737">
    <property type="entry name" value="OmpA-like_sf"/>
</dbReference>
<keyword evidence="2 4" id="KW-0472">Membrane</keyword>
<keyword evidence="5" id="KW-0812">Transmembrane</keyword>
<keyword evidence="3" id="KW-0998">Cell outer membrane</keyword>
<dbReference type="PANTHER" id="PTHR30329:SF21">
    <property type="entry name" value="LIPOPROTEIN YIAD-RELATED"/>
    <property type="match status" value="1"/>
</dbReference>
<organism evidence="7 8">
    <name type="scientific">Acinetobacter gyllenbergii CIP 110306 = MTCC 11365</name>
    <dbReference type="NCBI Taxonomy" id="1217657"/>
    <lineage>
        <taxon>Bacteria</taxon>
        <taxon>Pseudomonadati</taxon>
        <taxon>Pseudomonadota</taxon>
        <taxon>Gammaproteobacteria</taxon>
        <taxon>Moraxellales</taxon>
        <taxon>Moraxellaceae</taxon>
        <taxon>Acinetobacter</taxon>
    </lineage>
</organism>
<name>A0A829HLD9_9GAMM</name>
<dbReference type="GO" id="GO:0009279">
    <property type="term" value="C:cell outer membrane"/>
    <property type="evidence" value="ECO:0007669"/>
    <property type="project" value="UniProtKB-SubCell"/>
</dbReference>
<proteinExistence type="predicted"/>
<evidence type="ECO:0000256" key="3">
    <source>
        <dbReference type="ARBA" id="ARBA00023237"/>
    </source>
</evidence>
<evidence type="ECO:0000259" key="6">
    <source>
        <dbReference type="PROSITE" id="PS51123"/>
    </source>
</evidence>
<keyword evidence="5" id="KW-1133">Transmembrane helix</keyword>
<sequence>MSINPIELLKQKVTSVLVNGQDGLANEKSALLSKFYPIFLSILAAKPELIQKLKESISPSLFDLFGHNDQVKNTLLSNLASGQLSTAEAEQTLNQSIPISLAALTSEAGNDTQSIVNYLKQHADSIRALLPAWAVGLLAPLGLVSSASASVSNLANNTAAGAATKSRAWLPIVALIILALLVAWLWKSCQHKQMEVPVNNADSPASQVGTVIAPASLALTTDANGHVAQCQVMVGDQGFLASIQAKVKEIFSSTQDCMVDTAGTAATHAGKFTDQAGLAGVLGLLKGVPNVSLEWVGDKITLKGTDAAKLNELLGKIKGLVPNTEVVVEAPVSAADSVSNSLNAAQDALASIDANQVDINAVIKALNLQIINFSTGSNQIPDENKAILDKAAGLMKNTKDAKLTVAGYTDSTGNANSNKTLSQKRAQAVVDYLVGQGVDAAQLTAVGHGADNPVADNTTEEGRFKNRRIEFSISP</sequence>
<comment type="caution">
    <text evidence="7">The sequence shown here is derived from an EMBL/GenBank/DDBJ whole genome shotgun (WGS) entry which is preliminary data.</text>
</comment>
<evidence type="ECO:0000256" key="4">
    <source>
        <dbReference type="PROSITE-ProRule" id="PRU00473"/>
    </source>
</evidence>